<dbReference type="InterPro" id="IPR030855">
    <property type="entry name" value="Bifunct_BirA"/>
</dbReference>
<dbReference type="GO" id="GO:0005737">
    <property type="term" value="C:cytoplasm"/>
    <property type="evidence" value="ECO:0007669"/>
    <property type="project" value="TreeGrafter"/>
</dbReference>
<name>A0A7I8D5J7_9BACL</name>
<dbReference type="GO" id="GO:0006355">
    <property type="term" value="P:regulation of DNA-templated transcription"/>
    <property type="evidence" value="ECO:0007669"/>
    <property type="project" value="UniProtKB-UniRule"/>
</dbReference>
<dbReference type="HAMAP" id="MF_00978">
    <property type="entry name" value="Bifunct_BirA"/>
    <property type="match status" value="1"/>
</dbReference>
<protein>
    <recommendedName>
        <fullName evidence="6">Bifunctional ligase/repressor BirA</fullName>
    </recommendedName>
    <alternativeName>
        <fullName evidence="6">Biotin--[acetyl-CoA-carboxylase] ligase</fullName>
        <ecNumber evidence="6">6.3.4.15</ecNumber>
    </alternativeName>
    <alternativeName>
        <fullName evidence="6">Biotin--protein ligase</fullName>
    </alternativeName>
    <alternativeName>
        <fullName evidence="6">Biotin-[acetyl-CoA carboxylase] synthetase</fullName>
    </alternativeName>
</protein>
<keyword evidence="9" id="KW-1185">Reference proteome</keyword>
<dbReference type="CDD" id="cd00090">
    <property type="entry name" value="HTH_ARSR"/>
    <property type="match status" value="1"/>
</dbReference>
<dbReference type="SUPFAM" id="SSF50037">
    <property type="entry name" value="C-terminal domain of transcriptional repressors"/>
    <property type="match status" value="1"/>
</dbReference>
<dbReference type="EC" id="6.3.4.15" evidence="6"/>
<dbReference type="CDD" id="cd16442">
    <property type="entry name" value="BPL"/>
    <property type="match status" value="1"/>
</dbReference>
<dbReference type="InterPro" id="IPR011991">
    <property type="entry name" value="ArsR-like_HTH"/>
</dbReference>
<evidence type="ECO:0000256" key="5">
    <source>
        <dbReference type="ARBA" id="ARBA00023267"/>
    </source>
</evidence>
<dbReference type="KEGG" id="eff:skT53_04080"/>
<dbReference type="InterPro" id="IPR004143">
    <property type="entry name" value="BPL_LPL_catalytic"/>
</dbReference>
<dbReference type="GO" id="GO:0009249">
    <property type="term" value="P:protein lipoylation"/>
    <property type="evidence" value="ECO:0007669"/>
    <property type="project" value="UniProtKB-ARBA"/>
</dbReference>
<dbReference type="PANTHER" id="PTHR12835:SF5">
    <property type="entry name" value="BIOTIN--PROTEIN LIGASE"/>
    <property type="match status" value="1"/>
</dbReference>
<evidence type="ECO:0000256" key="6">
    <source>
        <dbReference type="HAMAP-Rule" id="MF_00978"/>
    </source>
</evidence>
<evidence type="ECO:0000256" key="2">
    <source>
        <dbReference type="ARBA" id="ARBA00022741"/>
    </source>
</evidence>
<organism evidence="8 9">
    <name type="scientific">Effusibacillus dendaii</name>
    <dbReference type="NCBI Taxonomy" id="2743772"/>
    <lineage>
        <taxon>Bacteria</taxon>
        <taxon>Bacillati</taxon>
        <taxon>Bacillota</taxon>
        <taxon>Bacilli</taxon>
        <taxon>Bacillales</taxon>
        <taxon>Alicyclobacillaceae</taxon>
        <taxon>Effusibacillus</taxon>
    </lineage>
</organism>
<dbReference type="SUPFAM" id="SSF46785">
    <property type="entry name" value="Winged helix' DNA-binding domain"/>
    <property type="match status" value="1"/>
</dbReference>
<keyword evidence="1 6" id="KW-0436">Ligase</keyword>
<proteinExistence type="inferred from homology"/>
<comment type="caution">
    <text evidence="6">Lacks conserved residue(s) required for the propagation of feature annotation.</text>
</comment>
<feature type="binding site" evidence="6">
    <location>
        <position position="188"/>
    </location>
    <ligand>
        <name>biotin</name>
        <dbReference type="ChEBI" id="CHEBI:57586"/>
    </ligand>
</feature>
<accession>A0A7I8D5J7</accession>
<evidence type="ECO:0000256" key="1">
    <source>
        <dbReference type="ARBA" id="ARBA00022598"/>
    </source>
</evidence>
<dbReference type="GO" id="GO:0003677">
    <property type="term" value="F:DNA binding"/>
    <property type="evidence" value="ECO:0007669"/>
    <property type="project" value="UniProtKB-UniRule"/>
</dbReference>
<keyword evidence="5 6" id="KW-0092">Biotin</keyword>
<dbReference type="Pfam" id="PF02237">
    <property type="entry name" value="BPL_C"/>
    <property type="match status" value="1"/>
</dbReference>
<reference evidence="8 9" key="1">
    <citation type="submission" date="2020-08" db="EMBL/GenBank/DDBJ databases">
        <title>Complete Genome Sequence of Effusibacillus dendaii Strain skT53, Isolated from Farmland soil.</title>
        <authorList>
            <person name="Konishi T."/>
            <person name="Kawasaki H."/>
        </authorList>
    </citation>
    <scope>NUCLEOTIDE SEQUENCE [LARGE SCALE GENOMIC DNA]</scope>
    <source>
        <strain evidence="9">skT53</strain>
    </source>
</reference>
<gene>
    <name evidence="6 8" type="primary">birA</name>
    <name evidence="8" type="ORF">skT53_04080</name>
</gene>
<dbReference type="Pfam" id="PF03099">
    <property type="entry name" value="BPL_LplA_LipB"/>
    <property type="match status" value="1"/>
</dbReference>
<keyword evidence="6" id="KW-0805">Transcription regulation</keyword>
<dbReference type="GO" id="GO:0005524">
    <property type="term" value="F:ATP binding"/>
    <property type="evidence" value="ECO:0007669"/>
    <property type="project" value="UniProtKB-UniRule"/>
</dbReference>
<comment type="catalytic activity">
    <reaction evidence="6">
        <text>biotin + L-lysyl-[protein] + ATP = N(6)-biotinyl-L-lysyl-[protein] + AMP + diphosphate + H(+)</text>
        <dbReference type="Rhea" id="RHEA:11756"/>
        <dbReference type="Rhea" id="RHEA-COMP:9752"/>
        <dbReference type="Rhea" id="RHEA-COMP:10505"/>
        <dbReference type="ChEBI" id="CHEBI:15378"/>
        <dbReference type="ChEBI" id="CHEBI:29969"/>
        <dbReference type="ChEBI" id="CHEBI:30616"/>
        <dbReference type="ChEBI" id="CHEBI:33019"/>
        <dbReference type="ChEBI" id="CHEBI:57586"/>
        <dbReference type="ChEBI" id="CHEBI:83144"/>
        <dbReference type="ChEBI" id="CHEBI:456215"/>
        <dbReference type="EC" id="6.3.4.15"/>
    </reaction>
</comment>
<comment type="similarity">
    <text evidence="6">Belongs to the biotin--protein ligase family.</text>
</comment>
<evidence type="ECO:0000256" key="4">
    <source>
        <dbReference type="ARBA" id="ARBA00023125"/>
    </source>
</evidence>
<sequence>MSDMKERILQLLRTHQTDYISGEEICKQFSVSRTAIWKHIKELQDEGYPIDAVRNKGYKLLALPDLVTAAEIREGLMTERMGQKILSLKTVDSTNVLAAKMADEGASEGMLVISDMQTGGKGRRGKSWFSPSGTGIWMSLVLRPKLSFSQAPQLTLVAAVAVSQAISQHMGKKAGIKWPNDILLDDKKCCGILTEMNIRSEEIDYVILGIGLNVNQTADDFPEELRSTATSLRIYSGTPYKRASVVQSILERFETLYDSYVKQGSFATIREQWKAQSVTIGKRVSAYLAEGIITGTAVDIDDVGALILETENGQRKVYSADIS</sequence>
<dbReference type="EMBL" id="AP023366">
    <property type="protein sequence ID" value="BCJ85423.1"/>
    <property type="molecule type" value="Genomic_DNA"/>
</dbReference>
<feature type="binding site" evidence="6">
    <location>
        <position position="117"/>
    </location>
    <ligand>
        <name>biotin</name>
        <dbReference type="ChEBI" id="CHEBI:57586"/>
    </ligand>
</feature>
<dbReference type="AlphaFoldDB" id="A0A7I8D5J7"/>
<dbReference type="InterPro" id="IPR036390">
    <property type="entry name" value="WH_DNA-bd_sf"/>
</dbReference>
<dbReference type="InterPro" id="IPR003142">
    <property type="entry name" value="BPL_C"/>
</dbReference>
<dbReference type="InterPro" id="IPR004408">
    <property type="entry name" value="Biotin_CoA_COase_ligase"/>
</dbReference>
<dbReference type="Gene3D" id="1.10.10.10">
    <property type="entry name" value="Winged helix-like DNA-binding domain superfamily/Winged helix DNA-binding domain"/>
    <property type="match status" value="1"/>
</dbReference>
<dbReference type="SUPFAM" id="SSF55681">
    <property type="entry name" value="Class II aaRS and biotin synthetases"/>
    <property type="match status" value="1"/>
</dbReference>
<evidence type="ECO:0000313" key="8">
    <source>
        <dbReference type="EMBL" id="BCJ85423.1"/>
    </source>
</evidence>
<dbReference type="NCBIfam" id="TIGR00121">
    <property type="entry name" value="birA_ligase"/>
    <property type="match status" value="1"/>
</dbReference>
<keyword evidence="3 6" id="KW-0067">ATP-binding</keyword>
<keyword evidence="4 6" id="KW-0238">DNA-binding</keyword>
<feature type="DNA-binding region" description="H-T-H motif" evidence="6">
    <location>
        <begin position="22"/>
        <end position="41"/>
    </location>
</feature>
<dbReference type="PROSITE" id="PS51733">
    <property type="entry name" value="BPL_LPL_CATALYTIC"/>
    <property type="match status" value="1"/>
</dbReference>
<dbReference type="InterPro" id="IPR008988">
    <property type="entry name" value="Transcriptional_repressor_C"/>
</dbReference>
<dbReference type="InterPro" id="IPR036388">
    <property type="entry name" value="WH-like_DNA-bd_sf"/>
</dbReference>
<keyword evidence="2 6" id="KW-0547">Nucleotide-binding</keyword>
<dbReference type="PANTHER" id="PTHR12835">
    <property type="entry name" value="BIOTIN PROTEIN LIGASE"/>
    <property type="match status" value="1"/>
</dbReference>
<dbReference type="Proteomes" id="UP000593802">
    <property type="component" value="Chromosome"/>
</dbReference>
<comment type="function">
    <text evidence="6">Acts both as a biotin--[acetyl-CoA-carboxylase] ligase and a repressor.</text>
</comment>
<dbReference type="RefSeq" id="WP_226375310.1">
    <property type="nucleotide sequence ID" value="NZ_AP023366.1"/>
</dbReference>
<feature type="binding site" evidence="6">
    <location>
        <begin position="93"/>
        <end position="95"/>
    </location>
    <ligand>
        <name>biotin</name>
        <dbReference type="ChEBI" id="CHEBI:57586"/>
    </ligand>
</feature>
<dbReference type="Gene3D" id="2.30.30.100">
    <property type="match status" value="1"/>
</dbReference>
<evidence type="ECO:0000313" key="9">
    <source>
        <dbReference type="Proteomes" id="UP000593802"/>
    </source>
</evidence>
<dbReference type="GO" id="GO:0016740">
    <property type="term" value="F:transferase activity"/>
    <property type="evidence" value="ECO:0007669"/>
    <property type="project" value="UniProtKB-ARBA"/>
</dbReference>
<evidence type="ECO:0000259" key="7">
    <source>
        <dbReference type="PROSITE" id="PS51733"/>
    </source>
</evidence>
<dbReference type="Gene3D" id="3.30.930.10">
    <property type="entry name" value="Bira Bifunctional Protein, Domain 2"/>
    <property type="match status" value="1"/>
</dbReference>
<evidence type="ECO:0000256" key="3">
    <source>
        <dbReference type="ARBA" id="ARBA00022840"/>
    </source>
</evidence>
<keyword evidence="6" id="KW-0804">Transcription</keyword>
<keyword evidence="6" id="KW-0678">Repressor</keyword>
<feature type="domain" description="BPL/LPL catalytic" evidence="7">
    <location>
        <begin position="70"/>
        <end position="261"/>
    </location>
</feature>
<dbReference type="Pfam" id="PF08279">
    <property type="entry name" value="HTH_11"/>
    <property type="match status" value="1"/>
</dbReference>
<dbReference type="InterPro" id="IPR045864">
    <property type="entry name" value="aa-tRNA-synth_II/BPL/LPL"/>
</dbReference>
<dbReference type="InterPro" id="IPR013196">
    <property type="entry name" value="HTH_11"/>
</dbReference>
<dbReference type="GO" id="GO:0004077">
    <property type="term" value="F:biotin--[biotin carboxyl-carrier protein] ligase activity"/>
    <property type="evidence" value="ECO:0007669"/>
    <property type="project" value="UniProtKB-UniRule"/>
</dbReference>